<reference evidence="2 3" key="1">
    <citation type="submission" date="2016-10" db="EMBL/GenBank/DDBJ databases">
        <authorList>
            <person name="de Groot N.N."/>
        </authorList>
    </citation>
    <scope>NUCLEOTIDE SEQUENCE [LARGE SCALE GENOMIC DNA]</scope>
    <source>
        <strain evidence="2 3">DSM 22187</strain>
    </source>
</reference>
<dbReference type="OrthoDB" id="270764at2157"/>
<sequence length="353" mass="39032">MNARLKLLVAKNGLVLAAVCVVVGLLLFAGAGQVYTSPAVVQPEPQEVDRFDIDLRLSETAVVQTENPLYEQGTRIQKPVYFANITPELTLSVVVDTNSDRDVDIDQRLVLSERATRSGSELWSRERVVTTNEETITDGRSRTNITLDVNSLAENQQDVAEIISSVSSINTQLRLETSYETEPVNGESYAGQLQLSLTPSSTDNAYWLSGSRSDSDTETRLSQPDPVQQPPNYVRVLLLVLGGCGMLGLGGVVVVKSRGLDPQELQIEVYNEEYSEWISKGELVVDPDRQYVYVNSLGDLVDIGIDADKRVIHDTDLKAFVVVDNDLIYYFAREPTNIELWANVGSSSETDQR</sequence>
<evidence type="ECO:0000313" key="2">
    <source>
        <dbReference type="EMBL" id="SEI76215.1"/>
    </source>
</evidence>
<dbReference type="RefSeq" id="WP_089671697.1">
    <property type="nucleotide sequence ID" value="NZ_CP024845.1"/>
</dbReference>
<evidence type="ECO:0000256" key="1">
    <source>
        <dbReference type="SAM" id="MobiDB-lite"/>
    </source>
</evidence>
<dbReference type="KEGG" id="hae:halTADL_0876"/>
<dbReference type="InterPro" id="IPR035185">
    <property type="entry name" value="DUF5305"/>
</dbReference>
<keyword evidence="3" id="KW-1185">Reference proteome</keyword>
<gene>
    <name evidence="2" type="ORF">SAMN05444271_107106</name>
</gene>
<dbReference type="Pfam" id="PF17231">
    <property type="entry name" value="DUF5305"/>
    <property type="match status" value="1"/>
</dbReference>
<accession>A0A2H4PZX5</accession>
<dbReference type="AlphaFoldDB" id="A0A1H6TJ15"/>
<feature type="region of interest" description="Disordered" evidence="1">
    <location>
        <begin position="206"/>
        <end position="227"/>
    </location>
</feature>
<dbReference type="GeneID" id="35001689"/>
<evidence type="ECO:0008006" key="4">
    <source>
        <dbReference type="Google" id="ProtNLM"/>
    </source>
</evidence>
<accession>A0A1H6TJ15</accession>
<dbReference type="EMBL" id="FNYR01000007">
    <property type="protein sequence ID" value="SEI76215.1"/>
    <property type="molecule type" value="Genomic_DNA"/>
</dbReference>
<name>A0A1H6TJ15_9EURY</name>
<organism evidence="2 3">
    <name type="scientific">Halohasta litchfieldiae</name>
    <dbReference type="NCBI Taxonomy" id="1073996"/>
    <lineage>
        <taxon>Archaea</taxon>
        <taxon>Methanobacteriati</taxon>
        <taxon>Methanobacteriota</taxon>
        <taxon>Stenosarchaea group</taxon>
        <taxon>Halobacteria</taxon>
        <taxon>Halobacteriales</taxon>
        <taxon>Haloferacaceae</taxon>
        <taxon>Halohasta</taxon>
    </lineage>
</organism>
<dbReference type="Proteomes" id="UP000198888">
    <property type="component" value="Unassembled WGS sequence"/>
</dbReference>
<proteinExistence type="predicted"/>
<evidence type="ECO:0000313" key="3">
    <source>
        <dbReference type="Proteomes" id="UP000198888"/>
    </source>
</evidence>
<protein>
    <recommendedName>
        <fullName evidence="4">DUF5305 domain-containing protein</fullName>
    </recommendedName>
</protein>